<dbReference type="SUPFAM" id="SSF51735">
    <property type="entry name" value="NAD(P)-binding Rossmann-fold domains"/>
    <property type="match status" value="1"/>
</dbReference>
<name>A0A8T9CA59_9HELO</name>
<evidence type="ECO:0000259" key="1">
    <source>
        <dbReference type="Pfam" id="PF13460"/>
    </source>
</evidence>
<dbReference type="PANTHER" id="PTHR43355:SF7">
    <property type="entry name" value="NAD(P)-BINDING DOMAIN-CONTAINING PROTEIN"/>
    <property type="match status" value="1"/>
</dbReference>
<dbReference type="Pfam" id="PF13460">
    <property type="entry name" value="NAD_binding_10"/>
    <property type="match status" value="1"/>
</dbReference>
<dbReference type="AlphaFoldDB" id="A0A8T9CA59"/>
<dbReference type="InterPro" id="IPR016040">
    <property type="entry name" value="NAD(P)-bd_dom"/>
</dbReference>
<dbReference type="Gene3D" id="3.40.50.720">
    <property type="entry name" value="NAD(P)-binding Rossmann-like Domain"/>
    <property type="match status" value="1"/>
</dbReference>
<dbReference type="InterPro" id="IPR036291">
    <property type="entry name" value="NAD(P)-bd_dom_sf"/>
</dbReference>
<dbReference type="PANTHER" id="PTHR43355">
    <property type="entry name" value="FLAVIN REDUCTASE (NADPH)"/>
    <property type="match status" value="1"/>
</dbReference>
<dbReference type="Proteomes" id="UP000469558">
    <property type="component" value="Unassembled WGS sequence"/>
</dbReference>
<accession>A0A8T9CA59</accession>
<sequence>MRVLLFGSTGNLGARCVPALLAHDHTLTVYVRDLSKLKSMMSPAIIERLESIVVGDATDAAAIERAIREHAIEAIINVAGNQVLPWNEYTLPKIAKAVSDAAIAVGKERGVPMRIWFTASVQLLKIPGLSYMIQDLAPFKSLTMAQHEATRQVIEPISLTELRWSLLCVSRMTPLDPKQGIFELLDTPRPHNLLLGANTLPSWIDSWVNSIPVIGKYINIWVVILSQYYTTLESPADFLAEDLEKGSGEFVGKFVGMKEKPKSKDN</sequence>
<comment type="caution">
    <text evidence="2">The sequence shown here is derived from an EMBL/GenBank/DDBJ whole genome shotgun (WGS) entry which is preliminary data.</text>
</comment>
<dbReference type="EMBL" id="QGMK01000632">
    <property type="protein sequence ID" value="TVY80680.1"/>
    <property type="molecule type" value="Genomic_DNA"/>
</dbReference>
<feature type="domain" description="NAD(P)-binding" evidence="1">
    <location>
        <begin position="7"/>
        <end position="174"/>
    </location>
</feature>
<organism evidence="2 3">
    <name type="scientific">Lachnellula suecica</name>
    <dbReference type="NCBI Taxonomy" id="602035"/>
    <lineage>
        <taxon>Eukaryota</taxon>
        <taxon>Fungi</taxon>
        <taxon>Dikarya</taxon>
        <taxon>Ascomycota</taxon>
        <taxon>Pezizomycotina</taxon>
        <taxon>Leotiomycetes</taxon>
        <taxon>Helotiales</taxon>
        <taxon>Lachnaceae</taxon>
        <taxon>Lachnellula</taxon>
    </lineage>
</organism>
<evidence type="ECO:0000313" key="3">
    <source>
        <dbReference type="Proteomes" id="UP000469558"/>
    </source>
</evidence>
<dbReference type="OrthoDB" id="10254221at2759"/>
<evidence type="ECO:0000313" key="2">
    <source>
        <dbReference type="EMBL" id="TVY80680.1"/>
    </source>
</evidence>
<protein>
    <recommendedName>
        <fullName evidence="1">NAD(P)-binding domain-containing protein</fullName>
    </recommendedName>
</protein>
<reference evidence="2 3" key="1">
    <citation type="submission" date="2018-05" db="EMBL/GenBank/DDBJ databases">
        <title>Genome sequencing and assembly of the regulated plant pathogen Lachnellula willkommii and related sister species for the development of diagnostic species identification markers.</title>
        <authorList>
            <person name="Giroux E."/>
            <person name="Bilodeau G."/>
        </authorList>
    </citation>
    <scope>NUCLEOTIDE SEQUENCE [LARGE SCALE GENOMIC DNA]</scope>
    <source>
        <strain evidence="2 3">CBS 268.59</strain>
    </source>
</reference>
<dbReference type="GO" id="GO:0016646">
    <property type="term" value="F:oxidoreductase activity, acting on the CH-NH group of donors, NAD or NADP as acceptor"/>
    <property type="evidence" value="ECO:0007669"/>
    <property type="project" value="TreeGrafter"/>
</dbReference>
<dbReference type="InterPro" id="IPR051606">
    <property type="entry name" value="Polyketide_Oxido-like"/>
</dbReference>
<gene>
    <name evidence="2" type="ORF">LSUE1_G008225</name>
</gene>
<proteinExistence type="predicted"/>
<keyword evidence="3" id="KW-1185">Reference proteome</keyword>